<evidence type="ECO:0000259" key="2">
    <source>
        <dbReference type="Pfam" id="PF20152"/>
    </source>
</evidence>
<evidence type="ECO:0000313" key="4">
    <source>
        <dbReference type="Proteomes" id="UP000053558"/>
    </source>
</evidence>
<evidence type="ECO:0000256" key="1">
    <source>
        <dbReference type="SAM" id="Phobius"/>
    </source>
</evidence>
<keyword evidence="1" id="KW-1133">Transmembrane helix</keyword>
<feature type="transmembrane region" description="Helical" evidence="1">
    <location>
        <begin position="170"/>
        <end position="192"/>
    </location>
</feature>
<sequence>MQVVILQLLETAHLFAVSAVLWQMTIVAMDDPSTLLILSNAEVALMLLTIWMEFVSQASATHVVIVALTHTPQTFFLYRLWLISSAKIPTLFGVVLSILSQVTGYLSMAKFFTVREVLQYEAETRTTLILTFTTKVACDVWIASCIAIYLWSKRRSSGFSKTRRSLDTLILWSVETGMCTSVIGLLVLALFLSEGTTSIWIGVFLVSGSIYANTIMAA</sequence>
<proteinExistence type="predicted"/>
<feature type="transmembrane region" description="Helical" evidence="1">
    <location>
        <begin position="12"/>
        <end position="28"/>
    </location>
</feature>
<keyword evidence="1" id="KW-0812">Transmembrane</keyword>
<comment type="caution">
    <text evidence="3">The sequence shown here is derived from an EMBL/GenBank/DDBJ whole genome shotgun (WGS) entry which is preliminary data.</text>
</comment>
<dbReference type="Pfam" id="PF20152">
    <property type="entry name" value="DUF6534"/>
    <property type="match status" value="1"/>
</dbReference>
<keyword evidence="1" id="KW-0472">Membrane</keyword>
<feature type="transmembrane region" description="Helical" evidence="1">
    <location>
        <begin position="198"/>
        <end position="217"/>
    </location>
</feature>
<evidence type="ECO:0000313" key="3">
    <source>
        <dbReference type="EMBL" id="EIW80000.1"/>
    </source>
</evidence>
<dbReference type="InterPro" id="IPR045339">
    <property type="entry name" value="DUF6534"/>
</dbReference>
<protein>
    <recommendedName>
        <fullName evidence="2">DUF6534 domain-containing protein</fullName>
    </recommendedName>
</protein>
<dbReference type="KEGG" id="cput:CONPUDRAFT_155378"/>
<feature type="transmembrane region" description="Helical" evidence="1">
    <location>
        <begin position="128"/>
        <end position="150"/>
    </location>
</feature>
<dbReference type="OrthoDB" id="2868589at2759"/>
<name>A0A5M3MLW9_CONPW</name>
<dbReference type="GeneID" id="19203424"/>
<reference evidence="4" key="1">
    <citation type="journal article" date="2012" name="Science">
        <title>The Paleozoic origin of enzymatic lignin decomposition reconstructed from 31 fungal genomes.</title>
        <authorList>
            <person name="Floudas D."/>
            <person name="Binder M."/>
            <person name="Riley R."/>
            <person name="Barry K."/>
            <person name="Blanchette R.A."/>
            <person name="Henrissat B."/>
            <person name="Martinez A.T."/>
            <person name="Otillar R."/>
            <person name="Spatafora J.W."/>
            <person name="Yadav J.S."/>
            <person name="Aerts A."/>
            <person name="Benoit I."/>
            <person name="Boyd A."/>
            <person name="Carlson A."/>
            <person name="Copeland A."/>
            <person name="Coutinho P.M."/>
            <person name="de Vries R.P."/>
            <person name="Ferreira P."/>
            <person name="Findley K."/>
            <person name="Foster B."/>
            <person name="Gaskell J."/>
            <person name="Glotzer D."/>
            <person name="Gorecki P."/>
            <person name="Heitman J."/>
            <person name="Hesse C."/>
            <person name="Hori C."/>
            <person name="Igarashi K."/>
            <person name="Jurgens J.A."/>
            <person name="Kallen N."/>
            <person name="Kersten P."/>
            <person name="Kohler A."/>
            <person name="Kuees U."/>
            <person name="Kumar T.K.A."/>
            <person name="Kuo A."/>
            <person name="LaButti K."/>
            <person name="Larrondo L.F."/>
            <person name="Lindquist E."/>
            <person name="Ling A."/>
            <person name="Lombard V."/>
            <person name="Lucas S."/>
            <person name="Lundell T."/>
            <person name="Martin R."/>
            <person name="McLaughlin D.J."/>
            <person name="Morgenstern I."/>
            <person name="Morin E."/>
            <person name="Murat C."/>
            <person name="Nagy L.G."/>
            <person name="Nolan M."/>
            <person name="Ohm R.A."/>
            <person name="Patyshakuliyeva A."/>
            <person name="Rokas A."/>
            <person name="Ruiz-Duenas F.J."/>
            <person name="Sabat G."/>
            <person name="Salamov A."/>
            <person name="Samejima M."/>
            <person name="Schmutz J."/>
            <person name="Slot J.C."/>
            <person name="St John F."/>
            <person name="Stenlid J."/>
            <person name="Sun H."/>
            <person name="Sun S."/>
            <person name="Syed K."/>
            <person name="Tsang A."/>
            <person name="Wiebenga A."/>
            <person name="Young D."/>
            <person name="Pisabarro A."/>
            <person name="Eastwood D.C."/>
            <person name="Martin F."/>
            <person name="Cullen D."/>
            <person name="Grigoriev I.V."/>
            <person name="Hibbett D.S."/>
        </authorList>
    </citation>
    <scope>NUCLEOTIDE SEQUENCE [LARGE SCALE GENOMIC DNA]</scope>
    <source>
        <strain evidence="4">RWD-64-598 SS2</strain>
    </source>
</reference>
<dbReference type="AlphaFoldDB" id="A0A5M3MLW9"/>
<feature type="domain" description="DUF6534" evidence="2">
    <location>
        <begin position="136"/>
        <end position="217"/>
    </location>
</feature>
<organism evidence="3 4">
    <name type="scientific">Coniophora puteana (strain RWD-64-598)</name>
    <name type="common">Brown rot fungus</name>
    <dbReference type="NCBI Taxonomy" id="741705"/>
    <lineage>
        <taxon>Eukaryota</taxon>
        <taxon>Fungi</taxon>
        <taxon>Dikarya</taxon>
        <taxon>Basidiomycota</taxon>
        <taxon>Agaricomycotina</taxon>
        <taxon>Agaricomycetes</taxon>
        <taxon>Agaricomycetidae</taxon>
        <taxon>Boletales</taxon>
        <taxon>Coniophorineae</taxon>
        <taxon>Coniophoraceae</taxon>
        <taxon>Coniophora</taxon>
    </lineage>
</organism>
<dbReference type="RefSeq" id="XP_007770304.1">
    <property type="nucleotide sequence ID" value="XM_007772114.1"/>
</dbReference>
<gene>
    <name evidence="3" type="ORF">CONPUDRAFT_155378</name>
</gene>
<keyword evidence="4" id="KW-1185">Reference proteome</keyword>
<accession>A0A5M3MLW9</accession>
<dbReference type="EMBL" id="JH711580">
    <property type="protein sequence ID" value="EIW80000.1"/>
    <property type="molecule type" value="Genomic_DNA"/>
</dbReference>
<dbReference type="Proteomes" id="UP000053558">
    <property type="component" value="Unassembled WGS sequence"/>
</dbReference>